<comment type="caution">
    <text evidence="1">The sequence shown here is derived from an EMBL/GenBank/DDBJ whole genome shotgun (WGS) entry which is preliminary data.</text>
</comment>
<gene>
    <name evidence="1" type="ORF">A5893_15915</name>
</gene>
<dbReference type="AlphaFoldDB" id="A0A179DCT2"/>
<evidence type="ECO:0000313" key="1">
    <source>
        <dbReference type="EMBL" id="OAQ38339.1"/>
    </source>
</evidence>
<name>A0A179DCT2_9SPHI</name>
<sequence length="338" mass="36347">MKFSISKINNLTIFSILVLICSLFFGFIQNKKNKIIVSDSNQLKMALKYAKAGDSIFLKDGIYEGKFVIEATNSGNKNKPIVLIGSKNAVLDAGTIETGYVLSLKANYWQIKGITLKNGLKGLITDGANYNLIDGIFVTQIGEEAVHFRNFSKHNIIQNSEITYTGLKTPDYGEGIYIGTAVSNWAKISNGLPDRCDSNKVIKNKIGPYIAAECIDIKEGTTGGLISGNTFNSQGITGANSADSWIDVKGNAYLIENNIGYNVQPSVLLDGYQINCAVAGWGCGNIFKSNISDVSAAGFGFNVRLKSSKGEATGNLIYNSNTVKNAMSGLANIPTISK</sequence>
<dbReference type="Gene3D" id="2.160.20.10">
    <property type="entry name" value="Single-stranded right-handed beta-helix, Pectin lyase-like"/>
    <property type="match status" value="1"/>
</dbReference>
<reference evidence="1 2" key="1">
    <citation type="submission" date="2016-04" db="EMBL/GenBank/DDBJ databases">
        <authorList>
            <person name="Evans L.H."/>
            <person name="Alamgir A."/>
            <person name="Owens N."/>
            <person name="Weber N.D."/>
            <person name="Virtaneva K."/>
            <person name="Barbian K."/>
            <person name="Babar A."/>
            <person name="Rosenke K."/>
        </authorList>
    </citation>
    <scope>NUCLEOTIDE SEQUENCE [LARGE SCALE GENOMIC DNA]</scope>
    <source>
        <strain evidence="1 2">CCM 8644</strain>
    </source>
</reference>
<dbReference type="SUPFAM" id="SSF51126">
    <property type="entry name" value="Pectin lyase-like"/>
    <property type="match status" value="1"/>
</dbReference>
<dbReference type="EMBL" id="LWHJ01000031">
    <property type="protein sequence ID" value="OAQ38339.1"/>
    <property type="molecule type" value="Genomic_DNA"/>
</dbReference>
<accession>A0A179DCT2</accession>
<reference evidence="1 2" key="2">
    <citation type="submission" date="2016-06" db="EMBL/GenBank/DDBJ databases">
        <title>Pedobacter psychrophilus sp. nov., isolated from Antarctic fragmentary rock.</title>
        <authorList>
            <person name="Svec P."/>
        </authorList>
    </citation>
    <scope>NUCLEOTIDE SEQUENCE [LARGE SCALE GENOMIC DNA]</scope>
    <source>
        <strain evidence="1 2">CCM 8644</strain>
    </source>
</reference>
<evidence type="ECO:0000313" key="2">
    <source>
        <dbReference type="Proteomes" id="UP000078459"/>
    </source>
</evidence>
<dbReference type="InterPro" id="IPR011050">
    <property type="entry name" value="Pectin_lyase_fold/virulence"/>
</dbReference>
<dbReference type="Proteomes" id="UP000078459">
    <property type="component" value="Unassembled WGS sequence"/>
</dbReference>
<protein>
    <submittedName>
        <fullName evidence="1">Coagulation factor 5/8 type domain-containing protein</fullName>
    </submittedName>
</protein>
<keyword evidence="2" id="KW-1185">Reference proteome</keyword>
<dbReference type="STRING" id="1826909.A5893_15915"/>
<proteinExistence type="predicted"/>
<organism evidence="1 2">
    <name type="scientific">Pedobacter psychrophilus</name>
    <dbReference type="NCBI Taxonomy" id="1826909"/>
    <lineage>
        <taxon>Bacteria</taxon>
        <taxon>Pseudomonadati</taxon>
        <taxon>Bacteroidota</taxon>
        <taxon>Sphingobacteriia</taxon>
        <taxon>Sphingobacteriales</taxon>
        <taxon>Sphingobacteriaceae</taxon>
        <taxon>Pedobacter</taxon>
    </lineage>
</organism>
<dbReference type="InterPro" id="IPR012334">
    <property type="entry name" value="Pectin_lyas_fold"/>
</dbReference>